<protein>
    <submittedName>
        <fullName evidence="1">Uncharacterized protein</fullName>
    </submittedName>
</protein>
<gene>
    <name evidence="1" type="ORF">CLOSTMETH_03741</name>
</gene>
<proteinExistence type="predicted"/>
<sequence>MLYLLLFRILPRCVFFSSLSSIESLSLILRCKHSVIFDIPTRV</sequence>
<dbReference type="HOGENOM" id="CLU_3231847_0_0_9"/>
<dbReference type="Proteomes" id="UP000003340">
    <property type="component" value="Unassembled WGS sequence"/>
</dbReference>
<evidence type="ECO:0000313" key="2">
    <source>
        <dbReference type="Proteomes" id="UP000003340"/>
    </source>
</evidence>
<reference evidence="1 2" key="2">
    <citation type="submission" date="2009-02" db="EMBL/GenBank/DDBJ databases">
        <title>Draft genome sequence of Clostridium methylpentosum (DSM 5476).</title>
        <authorList>
            <person name="Sudarsanam P."/>
            <person name="Ley R."/>
            <person name="Guruge J."/>
            <person name="Turnbaugh P.J."/>
            <person name="Mahowald M."/>
            <person name="Liep D."/>
            <person name="Gordon J."/>
        </authorList>
    </citation>
    <scope>NUCLEOTIDE SEQUENCE [LARGE SCALE GENOMIC DNA]</scope>
    <source>
        <strain evidence="1 2">DSM 5476</strain>
    </source>
</reference>
<name>C0EIP6_9FIRM</name>
<dbReference type="EMBL" id="ACEC01000129">
    <property type="protein sequence ID" value="EEG28633.1"/>
    <property type="molecule type" value="Genomic_DNA"/>
</dbReference>
<reference evidence="1 2" key="1">
    <citation type="submission" date="2009-01" db="EMBL/GenBank/DDBJ databases">
        <authorList>
            <person name="Fulton L."/>
            <person name="Clifton S."/>
            <person name="Fulton B."/>
            <person name="Xu J."/>
            <person name="Minx P."/>
            <person name="Pepin K.H."/>
            <person name="Johnson M."/>
            <person name="Bhonagiri V."/>
            <person name="Nash W.E."/>
            <person name="Mardis E.R."/>
            <person name="Wilson R.K."/>
        </authorList>
    </citation>
    <scope>NUCLEOTIDE SEQUENCE [LARGE SCALE GENOMIC DNA]</scope>
    <source>
        <strain evidence="1 2">DSM 5476</strain>
    </source>
</reference>
<dbReference type="AlphaFoldDB" id="C0EIP6"/>
<evidence type="ECO:0000313" key="1">
    <source>
        <dbReference type="EMBL" id="EEG28633.1"/>
    </source>
</evidence>
<accession>C0EIP6</accession>
<keyword evidence="2" id="KW-1185">Reference proteome</keyword>
<comment type="caution">
    <text evidence="1">The sequence shown here is derived from an EMBL/GenBank/DDBJ whole genome shotgun (WGS) entry which is preliminary data.</text>
</comment>
<organism evidence="1 2">
    <name type="scientific">[Clostridium] methylpentosum DSM 5476</name>
    <dbReference type="NCBI Taxonomy" id="537013"/>
    <lineage>
        <taxon>Bacteria</taxon>
        <taxon>Bacillati</taxon>
        <taxon>Bacillota</taxon>
        <taxon>Clostridia</taxon>
        <taxon>Eubacteriales</taxon>
        <taxon>Oscillospiraceae</taxon>
        <taxon>Oscillospiraceae incertae sedis</taxon>
    </lineage>
</organism>